<sequence>MNPRTRRLQSDQKKIQDLADRCKFICILDQTGGNPPNQYLISLHFKAITSIDADNQPVYGYDHKLRIDLPEEYPMRKPYFNFVTPIFHPNIAENGDVSINYTTGLCMDDLILFIIHMIRWENVGLDDPFNLAATRWGRESWDNKPLDKSRIFDEDESNELEIDQIIIKK</sequence>
<dbReference type="SUPFAM" id="SSF54495">
    <property type="entry name" value="UBC-like"/>
    <property type="match status" value="1"/>
</dbReference>
<dbReference type="InterPro" id="IPR016135">
    <property type="entry name" value="UBQ-conjugating_enzyme/RWD"/>
</dbReference>
<evidence type="ECO:0000259" key="1">
    <source>
        <dbReference type="PROSITE" id="PS50127"/>
    </source>
</evidence>
<dbReference type="Proteomes" id="UP000256388">
    <property type="component" value="Unassembled WGS sequence"/>
</dbReference>
<dbReference type="EMBL" id="QUMS01000001">
    <property type="protein sequence ID" value="REG11423.1"/>
    <property type="molecule type" value="Genomic_DNA"/>
</dbReference>
<dbReference type="Gene3D" id="3.10.110.10">
    <property type="entry name" value="Ubiquitin Conjugating Enzyme"/>
    <property type="match status" value="1"/>
</dbReference>
<accession>A0A3E0AIB7</accession>
<comment type="caution">
    <text evidence="2">The sequence shown here is derived from an EMBL/GenBank/DDBJ whole genome shotgun (WGS) entry which is preliminary data.</text>
</comment>
<dbReference type="InterPro" id="IPR000608">
    <property type="entry name" value="UBC"/>
</dbReference>
<gene>
    <name evidence="2" type="ORF">DFR64_1304</name>
</gene>
<dbReference type="Pfam" id="PF00179">
    <property type="entry name" value="UQ_con"/>
    <property type="match status" value="1"/>
</dbReference>
<feature type="domain" description="UBC core" evidence="1">
    <location>
        <begin position="3"/>
        <end position="169"/>
    </location>
</feature>
<dbReference type="CDD" id="cd00195">
    <property type="entry name" value="UBCc_UEV"/>
    <property type="match status" value="1"/>
</dbReference>
<dbReference type="PROSITE" id="PS50127">
    <property type="entry name" value="UBC_2"/>
    <property type="match status" value="1"/>
</dbReference>
<keyword evidence="3" id="KW-1185">Reference proteome</keyword>
<evidence type="ECO:0000313" key="2">
    <source>
        <dbReference type="EMBL" id="REG11423.1"/>
    </source>
</evidence>
<organism evidence="2 3">
    <name type="scientific">Pelolinea submarina</name>
    <dbReference type="NCBI Taxonomy" id="913107"/>
    <lineage>
        <taxon>Bacteria</taxon>
        <taxon>Bacillati</taxon>
        <taxon>Chloroflexota</taxon>
        <taxon>Anaerolineae</taxon>
        <taxon>Anaerolineales</taxon>
        <taxon>Anaerolineaceae</taxon>
        <taxon>Pelolinea</taxon>
    </lineage>
</organism>
<reference evidence="2 3" key="1">
    <citation type="submission" date="2018-08" db="EMBL/GenBank/DDBJ databases">
        <title>Genomic Encyclopedia of Type Strains, Phase IV (KMG-IV): sequencing the most valuable type-strain genomes for metagenomic binning, comparative biology and taxonomic classification.</title>
        <authorList>
            <person name="Goeker M."/>
        </authorList>
    </citation>
    <scope>NUCLEOTIDE SEQUENCE [LARGE SCALE GENOMIC DNA]</scope>
    <source>
        <strain evidence="2 3">DSM 23923</strain>
    </source>
</reference>
<dbReference type="AlphaFoldDB" id="A0A3E0AIB7"/>
<dbReference type="RefSeq" id="WP_158675007.1">
    <property type="nucleotide sequence ID" value="NZ_AP018437.1"/>
</dbReference>
<evidence type="ECO:0000313" key="3">
    <source>
        <dbReference type="Proteomes" id="UP000256388"/>
    </source>
</evidence>
<proteinExistence type="predicted"/>
<name>A0A3E0AIB7_9CHLR</name>
<protein>
    <submittedName>
        <fullName evidence="2">Ubiquitin-conjugating enzyme</fullName>
    </submittedName>
</protein>
<dbReference type="OrthoDB" id="5428193at2"/>